<dbReference type="EMBL" id="JRPN01000026">
    <property type="protein sequence ID" value="KGT75250.1"/>
    <property type="molecule type" value="Genomic_DNA"/>
</dbReference>
<dbReference type="SUPFAM" id="SSF54637">
    <property type="entry name" value="Thioesterase/thiol ester dehydrase-isomerase"/>
    <property type="match status" value="1"/>
</dbReference>
<dbReference type="PANTHER" id="PTHR43240:SF1">
    <property type="entry name" value="BLR5584 PROTEIN"/>
    <property type="match status" value="1"/>
</dbReference>
<dbReference type="CDD" id="cd03443">
    <property type="entry name" value="PaaI_thioesterase"/>
    <property type="match status" value="1"/>
</dbReference>
<evidence type="ECO:0000256" key="1">
    <source>
        <dbReference type="ARBA" id="ARBA00022801"/>
    </source>
</evidence>
<feature type="domain" description="Thioesterase" evidence="2">
    <location>
        <begin position="43"/>
        <end position="118"/>
    </location>
</feature>
<dbReference type="Proteomes" id="UP000030377">
    <property type="component" value="Unassembled WGS sequence"/>
</dbReference>
<dbReference type="GO" id="GO:0061522">
    <property type="term" value="F:1,4-dihydroxy-2-naphthoyl-CoA thioesterase activity"/>
    <property type="evidence" value="ECO:0007669"/>
    <property type="project" value="TreeGrafter"/>
</dbReference>
<evidence type="ECO:0000259" key="2">
    <source>
        <dbReference type="Pfam" id="PF03061"/>
    </source>
</evidence>
<dbReference type="GO" id="GO:0005829">
    <property type="term" value="C:cytosol"/>
    <property type="evidence" value="ECO:0007669"/>
    <property type="project" value="TreeGrafter"/>
</dbReference>
<dbReference type="NCBIfam" id="TIGR00369">
    <property type="entry name" value="unchar_dom_1"/>
    <property type="match status" value="1"/>
</dbReference>
<dbReference type="Pfam" id="PF03061">
    <property type="entry name" value="4HBT"/>
    <property type="match status" value="1"/>
</dbReference>
<organism evidence="3 4">
    <name type="scientific">Bradyrhizobium japonicum</name>
    <dbReference type="NCBI Taxonomy" id="375"/>
    <lineage>
        <taxon>Bacteria</taxon>
        <taxon>Pseudomonadati</taxon>
        <taxon>Pseudomonadota</taxon>
        <taxon>Alphaproteobacteria</taxon>
        <taxon>Hyphomicrobiales</taxon>
        <taxon>Nitrobacteraceae</taxon>
        <taxon>Bradyrhizobium</taxon>
    </lineage>
</organism>
<evidence type="ECO:0000313" key="4">
    <source>
        <dbReference type="Proteomes" id="UP000030377"/>
    </source>
</evidence>
<dbReference type="InterPro" id="IPR003736">
    <property type="entry name" value="PAAI_dom"/>
</dbReference>
<reference evidence="3 4" key="1">
    <citation type="submission" date="2014-09" db="EMBL/GenBank/DDBJ databases">
        <title>Draft genome of Bradyrhizobium japonicum Is-34.</title>
        <authorList>
            <person name="Tsurumaru H."/>
            <person name="Yamakawa T."/>
            <person name="Hashimoto S."/>
            <person name="Okizaki K."/>
            <person name="Kanesaki Y."/>
            <person name="Yoshikawa H."/>
            <person name="Yajima S."/>
        </authorList>
    </citation>
    <scope>NUCLEOTIDE SEQUENCE [LARGE SCALE GENOMIC DNA]</scope>
    <source>
        <strain evidence="3 4">Is-34</strain>
    </source>
</reference>
<evidence type="ECO:0000313" key="3">
    <source>
        <dbReference type="EMBL" id="KGT75250.1"/>
    </source>
</evidence>
<comment type="caution">
    <text evidence="3">The sequence shown here is derived from an EMBL/GenBank/DDBJ whole genome shotgun (WGS) entry which is preliminary data.</text>
</comment>
<sequence length="141" mass="14828">MENRSASAPVTRLLGWKLLTLDEAQGRILVEYAAIADFMNPIGTIQGGMITAMLDDAMGPVASAFLGGHHMAPTIEIKTSFMRPAVVGPLFVEASVVHRTNTVIFLAATMNDEKGKLIASATATARIFDWPPAASTSGVAG</sequence>
<dbReference type="Gene3D" id="3.10.129.10">
    <property type="entry name" value="Hotdog Thioesterase"/>
    <property type="match status" value="1"/>
</dbReference>
<name>A0A0A3XLK3_BRAJP</name>
<proteinExistence type="predicted"/>
<protein>
    <recommendedName>
        <fullName evidence="2">Thioesterase domain-containing protein</fullName>
    </recommendedName>
</protein>
<dbReference type="AlphaFoldDB" id="A0A0A3XLK3"/>
<dbReference type="InterPro" id="IPR029069">
    <property type="entry name" value="HotDog_dom_sf"/>
</dbReference>
<accession>A0A0A3XLK3</accession>
<gene>
    <name evidence="3" type="ORF">MA20_34945</name>
</gene>
<dbReference type="PANTHER" id="PTHR43240">
    <property type="entry name" value="1,4-DIHYDROXY-2-NAPHTHOYL-COA THIOESTERASE 1"/>
    <property type="match status" value="1"/>
</dbReference>
<keyword evidence="1" id="KW-0378">Hydrolase</keyword>
<dbReference type="InterPro" id="IPR006683">
    <property type="entry name" value="Thioestr_dom"/>
</dbReference>